<reference evidence="2" key="1">
    <citation type="submission" date="2025-08" db="UniProtKB">
        <authorList>
            <consortium name="RefSeq"/>
        </authorList>
    </citation>
    <scope>IDENTIFICATION</scope>
    <source>
        <tissue evidence="2">Blood</tissue>
    </source>
</reference>
<sequence length="206" mass="23025">MLWDAQPRGWWLVTVGKRDHWQKDPGPRTHRRAPEAGGDPAPAAGPLVSTLTPLHALPLPDPPSPGFTARLPHDKCLVNRHRLVLCFVKSSNNGSSHHRWRTRPTHESVPPSSPAEDRPRVAECLLRAGRFDGVLRSTEGREFLFSFYRRANTEVDWGVAKPESVEEEEDLNVPGPRRTTADCPSPWGLRTPTSVWLSCAAGQRAW</sequence>
<evidence type="ECO:0000256" key="1">
    <source>
        <dbReference type="SAM" id="MobiDB-lite"/>
    </source>
</evidence>
<feature type="region of interest" description="Disordered" evidence="1">
    <location>
        <begin position="19"/>
        <end position="46"/>
    </location>
</feature>
<feature type="region of interest" description="Disordered" evidence="1">
    <location>
        <begin position="162"/>
        <end position="185"/>
    </location>
</feature>
<name>A0A9W3G2G6_CAMBA</name>
<gene>
    <name evidence="2" type="primary">LOC123616156</name>
</gene>
<feature type="region of interest" description="Disordered" evidence="1">
    <location>
        <begin position="92"/>
        <end position="117"/>
    </location>
</feature>
<dbReference type="AlphaFoldDB" id="A0A9W3G2G6"/>
<proteinExistence type="predicted"/>
<evidence type="ECO:0000313" key="2">
    <source>
        <dbReference type="RefSeq" id="XP_045370838.1"/>
    </source>
</evidence>
<feature type="compositionally biased region" description="Low complexity" evidence="1">
    <location>
        <begin position="35"/>
        <end position="46"/>
    </location>
</feature>
<protein>
    <submittedName>
        <fullName evidence="2">Uncharacterized protein LOC123616156</fullName>
    </submittedName>
</protein>
<accession>A0A9W3G2G6</accession>
<organism evidence="2">
    <name type="scientific">Camelus bactrianus</name>
    <name type="common">Bactrian camel</name>
    <dbReference type="NCBI Taxonomy" id="9837"/>
    <lineage>
        <taxon>Eukaryota</taxon>
        <taxon>Metazoa</taxon>
        <taxon>Chordata</taxon>
        <taxon>Craniata</taxon>
        <taxon>Vertebrata</taxon>
        <taxon>Euteleostomi</taxon>
        <taxon>Mammalia</taxon>
        <taxon>Eutheria</taxon>
        <taxon>Laurasiatheria</taxon>
        <taxon>Artiodactyla</taxon>
        <taxon>Tylopoda</taxon>
        <taxon>Camelidae</taxon>
        <taxon>Camelus</taxon>
    </lineage>
</organism>
<dbReference type="RefSeq" id="XP_045370838.1">
    <property type="nucleotide sequence ID" value="XM_045514882.1"/>
</dbReference>